<name>A0A937AGN7_9BACT</name>
<dbReference type="InterPro" id="IPR013783">
    <property type="entry name" value="Ig-like_fold"/>
</dbReference>
<dbReference type="Proteomes" id="UP000642920">
    <property type="component" value="Unassembled WGS sequence"/>
</dbReference>
<feature type="non-terminal residue" evidence="1">
    <location>
        <position position="1"/>
    </location>
</feature>
<reference evidence="1" key="1">
    <citation type="submission" date="2021-01" db="EMBL/GenBank/DDBJ databases">
        <title>Marivirga sp. nov., isolated from intertidal surface sediments.</title>
        <authorList>
            <person name="Zhang M."/>
        </authorList>
    </citation>
    <scope>NUCLEOTIDE SEQUENCE</scope>
    <source>
        <strain evidence="1">SM1354</strain>
    </source>
</reference>
<evidence type="ECO:0000313" key="2">
    <source>
        <dbReference type="Proteomes" id="UP000642920"/>
    </source>
</evidence>
<dbReference type="EMBL" id="JAERQG010000003">
    <property type="protein sequence ID" value="MBL0766426.1"/>
    <property type="molecule type" value="Genomic_DNA"/>
</dbReference>
<protein>
    <submittedName>
        <fullName evidence="1">Gliding motility-associated C-terminal domain-containing protein</fullName>
    </submittedName>
</protein>
<dbReference type="Gene3D" id="2.60.40.10">
    <property type="entry name" value="Immunoglobulins"/>
    <property type="match status" value="2"/>
</dbReference>
<evidence type="ECO:0000313" key="1">
    <source>
        <dbReference type="EMBL" id="MBL0766426.1"/>
    </source>
</evidence>
<dbReference type="Pfam" id="PF13585">
    <property type="entry name" value="CHU_C"/>
    <property type="match status" value="1"/>
</dbReference>
<gene>
    <name evidence="1" type="ORF">JKP34_14260</name>
</gene>
<proteinExistence type="predicted"/>
<sequence>TALLPTYTPGAGDATAGTVTLTLTGTGNGSCASVNNSMTLTILPAPIVEAGNDVGICAGDALDLGTSGSVSASNTSSLAWSTSGTGTFDDNTALEPIYTPSAADVTAGTVTLTLTGFGNGSCADVPDNMTLTITPAPTVDAGSDEAICSSDDFAVNSAAVVASASDFASLQWTTSGTGTFDNDTQLLATYTPSAADVTAGTVTLTLTAFGNGTCPDISDNMTLTITAAPVADAGDDVTICEGDDADLSVSGTVSSANGSGQTWSTLGDGSFDNVNNLEPTYTPGVNDIANGSVDLVLTVNGNGSCPVARDTTLLTITPAPIADAGSSETICEGVAFDLSTATTPASASNFSTLQWATSGTGTFGDGTQLVTTYTPSAADATAGTITLTLTANGNGSCSPVSSNVNYTIVASPQVTAGSDEDICDTEVFDMTTFTVAPTESNNSGIQWSTSGTGTFGDDTQLITTYTPSAADITAGSVTLTLTAFGNANCGDISDDMTLTITPSPVADAGDDLTICEGDALDLSASGTVVITNESTVSWSTSGNGTFDDNTANTPIYTPSAADITAGTVTLSLTVNGNGPCTVPANDDMILTITPAPVVDAGSDESTCSNQAIDLSGATTPASASNTSGLTWTTSGDGAFDDATALLPTYTPGAGDATAGTVTLTLTGTGNGSCASVNNSMTLTIIAAPVADAGPDQSICSDNTTLAANAVGTNQTGVWNLFSQPAGAAVAITSPNDPNTTITDLTEDGDYIFTWTVSDNAAICIDAVDTVVVNVSSVVDQTLTNDAITEVCSGDDLTVILDNSETGVTYEIFVATTATGITEVGDGDSIVITLPSALFADGDDIFVNATLGGCSLLLSDFTTATIVPAITIQDVATPNTVNICSGNDGLITINGSEPGVTYEALVNGSQTGAVVSGAAGGSSVSISVPSSEFVDGDVISVQGDNGVCTELMNGDVTISVIEITDQSIQNPDTVEICVGDQFILVLDDSEIGVDYELFISTSATGLIKPGDGDSLAFVLPNVTFSNVDLSIRATSGSCSLFLSDKVNLQTKADIVRQNVANANPTQVCPGADLTVSLDGSELGVDYEVLINGIASGTVLAGTGSPIDIVLPSGDFIEGDSISVTGTFDACTYDMTGKFAVQESSILISESITNSSGCGATDGELEISVSGNNSGNLSFLWTGPSGFTSTDQNLTGLGAGNYRIQVTDIDRGCIAVDTFAVTNPIPFTVTDTTITNQTLCGVDNGAISIDITGSTGDINYHIKQATNAVDTVDALLNTTVESYSYDQLSPGSYKLFIENGGCVDSVEFSIDPFEEITATVVNSIEATCGDSDGEISVEVENPSGLNFDVLLFEDINEAEIASELDQDGSVLNFTFGGLSQGTYTIVIRQLTTCEFRQEIDVNEDAPFIPNTPTVDNITECGEFGSISLTFADANMPTSYAWFNSENDTISRASSIDNLEAGIYGVKLSDANCSVIIRDIEVTQPPECDFQCDDLRAVPITEAASCLGVQDGQIFFLLSNVSASDSLTFHIKPNDSLNYDTYTVANFGNGLIVEIPELFTAGTYNYVIEDETINCLSDTLNLSIGTKSSVSASVDITQPTCNISTGSISVSLSGTADSFTYELYASTDLTTVLETSTTGNFNGIDEGDYVIRFINNNNNGCGVADQNITIENTAIVGSDAVDINIQQPECGSTTGTITAVLNNLPSNYDFHLVDADGDTVATNSTGIFSEVAIGTYLMQFENTVDPDACQISDRGGLLVESVNAFSATVSDTVDVVCFGDNSGSVVITLDGISVGYYSIDNGNLWTEFTSGNAIEGLPAINNILVSDEPGTSDCELSIAVNIEHLSQPITLDGNITLVTQASCTTAEEIGEIRIPEVNGGVAPYTFTIDGEEVTLDADRIIGGLARNVDELTITDDTGCSETFEIGPIVSPNEIRAIVEEINPADNCLDNPEGLRVVIDQNTIDNVTGPYNFIINRVDDTETAEFTLDVDINGSAEFLIGPDENLEFLFEKGVRYRWTLRSVTNEQACSADNFITINAGAIIPTYEVEGINAQCFGQSGSIEITNISADEDLPLVIQLFNDRDDLIRTFTEQTVPLSGNFIIDPNSFGFVETGTYNVQLSQKPGNCTDSIRSTYLPAIVDGPTAELFVELVPEPQLPPGVDRSRSEMNPMPTTRPDFSNGSISIRLVSNTSATGYSAQIFLVEPLGGNNSALYTLPSEPLEFGDDNMLTFDNLLPGVYEIEYYDSFGCGTAGNKLVQNLARDGFDITVDFDRSPFIPNIFTPDGDGINDEFQILNLPDDGAELVVTNRTGAIVFRSASYRPSNLWDGGDLPDGIYFYQLTIDNEVFSGWVEILRGGNK</sequence>
<comment type="caution">
    <text evidence="1">The sequence shown here is derived from an EMBL/GenBank/DDBJ whole genome shotgun (WGS) entry which is preliminary data.</text>
</comment>
<organism evidence="1 2">
    <name type="scientific">Marivirga atlantica</name>
    <dbReference type="NCBI Taxonomy" id="1548457"/>
    <lineage>
        <taxon>Bacteria</taxon>
        <taxon>Pseudomonadati</taxon>
        <taxon>Bacteroidota</taxon>
        <taxon>Cytophagia</taxon>
        <taxon>Cytophagales</taxon>
        <taxon>Marivirgaceae</taxon>
        <taxon>Marivirga</taxon>
    </lineage>
</organism>
<accession>A0A937AGN7</accession>
<keyword evidence="2" id="KW-1185">Reference proteome</keyword>
<dbReference type="RefSeq" id="WP_201922865.1">
    <property type="nucleotide sequence ID" value="NZ_JAERQG010000003.1"/>
</dbReference>